<proteinExistence type="predicted"/>
<comment type="caution">
    <text evidence="2">The sequence shown here is derived from an EMBL/GenBank/DDBJ whole genome shotgun (WGS) entry which is preliminary data.</text>
</comment>
<reference evidence="3" key="1">
    <citation type="submission" date="2017-09" db="EMBL/GenBank/DDBJ databases">
        <title>Depth-based differentiation of microbial function through sediment-hosted aquifers and enrichment of novel symbionts in the deep terrestrial subsurface.</title>
        <authorList>
            <person name="Probst A.J."/>
            <person name="Ladd B."/>
            <person name="Jarett J.K."/>
            <person name="Geller-Mcgrath D.E."/>
            <person name="Sieber C.M.K."/>
            <person name="Emerson J.B."/>
            <person name="Anantharaman K."/>
            <person name="Thomas B.C."/>
            <person name="Malmstrom R."/>
            <person name="Stieglmeier M."/>
            <person name="Klingl A."/>
            <person name="Woyke T."/>
            <person name="Ryan C.M."/>
            <person name="Banfield J.F."/>
        </authorList>
    </citation>
    <scope>NUCLEOTIDE SEQUENCE [LARGE SCALE GENOMIC DNA]</scope>
</reference>
<evidence type="ECO:0000256" key="1">
    <source>
        <dbReference type="SAM" id="MobiDB-lite"/>
    </source>
</evidence>
<protein>
    <submittedName>
        <fullName evidence="2">Uncharacterized protein</fullName>
    </submittedName>
</protein>
<dbReference type="EMBL" id="PFBG01000020">
    <property type="protein sequence ID" value="PIR85891.1"/>
    <property type="molecule type" value="Genomic_DNA"/>
</dbReference>
<gene>
    <name evidence="2" type="ORF">COU14_01850</name>
</gene>
<feature type="compositionally biased region" description="Basic and acidic residues" evidence="1">
    <location>
        <begin position="12"/>
        <end position="23"/>
    </location>
</feature>
<organism evidence="2 3">
    <name type="scientific">Candidatus Kaiserbacteria bacterium CG10_big_fil_rev_8_21_14_0_10_44_10</name>
    <dbReference type="NCBI Taxonomy" id="1974606"/>
    <lineage>
        <taxon>Bacteria</taxon>
        <taxon>Candidatus Kaiseribacteriota</taxon>
    </lineage>
</organism>
<sequence>MPKFESFGGNVNKKEKSAEKEVLPADLEPNSGEMSPEAMKDYLFDQYLKQQLVEEFFDNLSEYLDDKEVDEMRAVLSEYDDKDVYATLSLPHELRERKFSEFQKRIEDGTKEAGQLMQDFVQSSTQYGFSIGYHTSPHDIKPSESGQWIIKGYENDHRDNDLSRAYYSTKYRHLFKKKDPKFIYIVRTDPSTHKTDGNWSRAGSLSVVARVPFPDVVNYVENTVQDMEKKKADNT</sequence>
<evidence type="ECO:0000313" key="2">
    <source>
        <dbReference type="EMBL" id="PIR85891.1"/>
    </source>
</evidence>
<dbReference type="Proteomes" id="UP000229612">
    <property type="component" value="Unassembled WGS sequence"/>
</dbReference>
<evidence type="ECO:0000313" key="3">
    <source>
        <dbReference type="Proteomes" id="UP000229612"/>
    </source>
</evidence>
<accession>A0A2H0UHL2</accession>
<dbReference type="AlphaFoldDB" id="A0A2H0UHL2"/>
<name>A0A2H0UHL2_9BACT</name>
<feature type="region of interest" description="Disordered" evidence="1">
    <location>
        <begin position="1"/>
        <end position="36"/>
    </location>
</feature>